<name>A0ABU3CHX9_9FLAO</name>
<protein>
    <submittedName>
        <fullName evidence="2">VWA domain-containing protein</fullName>
    </submittedName>
</protein>
<dbReference type="SUPFAM" id="SSF53300">
    <property type="entry name" value="vWA-like"/>
    <property type="match status" value="1"/>
</dbReference>
<dbReference type="PROSITE" id="PS51257">
    <property type="entry name" value="PROKAR_LIPOPROTEIN"/>
    <property type="match status" value="1"/>
</dbReference>
<dbReference type="InterPro" id="IPR036465">
    <property type="entry name" value="vWFA_dom_sf"/>
</dbReference>
<dbReference type="InterPro" id="IPR022156">
    <property type="entry name" value="Uncharacterised_YfbK_N"/>
</dbReference>
<dbReference type="InterPro" id="IPR051173">
    <property type="entry name" value="Ca_channel_alpha-2/delta"/>
</dbReference>
<dbReference type="InterPro" id="IPR002035">
    <property type="entry name" value="VWF_A"/>
</dbReference>
<proteinExistence type="predicted"/>
<dbReference type="PANTHER" id="PTHR10166">
    <property type="entry name" value="VOLTAGE-DEPENDENT CALCIUM CHANNEL SUBUNIT ALPHA-2/DELTA-RELATED"/>
    <property type="match status" value="1"/>
</dbReference>
<organism evidence="2 3">
    <name type="scientific">Autumnicola lenta</name>
    <dbReference type="NCBI Taxonomy" id="3075593"/>
    <lineage>
        <taxon>Bacteria</taxon>
        <taxon>Pseudomonadati</taxon>
        <taxon>Bacteroidota</taxon>
        <taxon>Flavobacteriia</taxon>
        <taxon>Flavobacteriales</taxon>
        <taxon>Flavobacteriaceae</taxon>
        <taxon>Autumnicola</taxon>
    </lineage>
</organism>
<dbReference type="CDD" id="cd01465">
    <property type="entry name" value="vWA_subgroup"/>
    <property type="match status" value="1"/>
</dbReference>
<dbReference type="Pfam" id="PF12034">
    <property type="entry name" value="YfbK_C"/>
    <property type="match status" value="1"/>
</dbReference>
<dbReference type="InterPro" id="IPR021908">
    <property type="entry name" value="YfbK_C"/>
</dbReference>
<reference evidence="2 3" key="1">
    <citation type="submission" date="2023-09" db="EMBL/GenBank/DDBJ databases">
        <authorList>
            <person name="Rey-Velasco X."/>
        </authorList>
    </citation>
    <scope>NUCLEOTIDE SEQUENCE [LARGE SCALE GENOMIC DNA]</scope>
    <source>
        <strain evidence="2 3">F260</strain>
    </source>
</reference>
<dbReference type="SMART" id="SM00327">
    <property type="entry name" value="VWA"/>
    <property type="match status" value="1"/>
</dbReference>
<dbReference type="PANTHER" id="PTHR10166:SF37">
    <property type="entry name" value="STOLID, ISOFORM H"/>
    <property type="match status" value="1"/>
</dbReference>
<dbReference type="Pfam" id="PF00092">
    <property type="entry name" value="VWA"/>
    <property type="match status" value="1"/>
</dbReference>
<sequence length="495" mass="54857">MNKSYIFLSFALLLFYSCETDNVPGQQVAPQLGFSNSTDGLIAPEVGGDNYNEIIENPFIKVEDQAVSTFSIDADGASYGNVRRFLMSDNQLPPKNAVRTEEMINYFNLDYDFTESNHPISLNGEISNTPWNNETKLIRIGIKGKPMPEPLPPSNFVFLIDVSGSMGSEDKLELLKNGFKSLVNEFTSQDRIAIVTYAGSSAVVLESTPGNEKDKIIAAIDRLGSGGSTAGSEGIKTAYEIAAANFLENGNNRVILGSDGDFNVGVTSQEELIELIEEKRESGIFLTALGVGRGNLNDAVMEQIANNGNGTYEYIDNLEQLRKVFIYEYNKFFTVAKDVKIQVKFDIKNVEAYRLIGYENRILEEDDFEDDEEDAGEIGAGQNITAIYEVIPSRNPQYSTIPSLEVDFRYKEPNSGSSELLGLEIFDEGKTFAESSDFMKFTASVASFSMLLRDSEYKGSSEYDKILSWLSTVNLTDEHGFKAELKTLVEKAKDL</sequence>
<gene>
    <name evidence="2" type="ORF">RM545_04230</name>
</gene>
<dbReference type="RefSeq" id="WP_311494067.1">
    <property type="nucleotide sequence ID" value="NZ_JAVRHO010000004.1"/>
</dbReference>
<dbReference type="PROSITE" id="PS50234">
    <property type="entry name" value="VWFA"/>
    <property type="match status" value="1"/>
</dbReference>
<dbReference type="Pfam" id="PF12450">
    <property type="entry name" value="vWF_A"/>
    <property type="match status" value="1"/>
</dbReference>
<comment type="caution">
    <text evidence="2">The sequence shown here is derived from an EMBL/GenBank/DDBJ whole genome shotgun (WGS) entry which is preliminary data.</text>
</comment>
<keyword evidence="3" id="KW-1185">Reference proteome</keyword>
<evidence type="ECO:0000313" key="3">
    <source>
        <dbReference type="Proteomes" id="UP001245285"/>
    </source>
</evidence>
<accession>A0ABU3CHX9</accession>
<evidence type="ECO:0000313" key="2">
    <source>
        <dbReference type="EMBL" id="MDT0645886.1"/>
    </source>
</evidence>
<feature type="domain" description="VWFA" evidence="1">
    <location>
        <begin position="155"/>
        <end position="329"/>
    </location>
</feature>
<dbReference type="Proteomes" id="UP001245285">
    <property type="component" value="Unassembled WGS sequence"/>
</dbReference>
<dbReference type="EMBL" id="JAVRHO010000004">
    <property type="protein sequence ID" value="MDT0645886.1"/>
    <property type="molecule type" value="Genomic_DNA"/>
</dbReference>
<evidence type="ECO:0000259" key="1">
    <source>
        <dbReference type="PROSITE" id="PS50234"/>
    </source>
</evidence>
<dbReference type="Gene3D" id="3.40.50.410">
    <property type="entry name" value="von Willebrand factor, type A domain"/>
    <property type="match status" value="1"/>
</dbReference>